<evidence type="ECO:0000313" key="2">
    <source>
        <dbReference type="EMBL" id="MFC4069633.1"/>
    </source>
</evidence>
<dbReference type="InterPro" id="IPR029052">
    <property type="entry name" value="Metallo-depent_PP-like"/>
</dbReference>
<dbReference type="EMBL" id="JBHSBL010000021">
    <property type="protein sequence ID" value="MFC4069633.1"/>
    <property type="molecule type" value="Genomic_DNA"/>
</dbReference>
<organism evidence="2 3">
    <name type="scientific">Actinoplanes subglobosus</name>
    <dbReference type="NCBI Taxonomy" id="1547892"/>
    <lineage>
        <taxon>Bacteria</taxon>
        <taxon>Bacillati</taxon>
        <taxon>Actinomycetota</taxon>
        <taxon>Actinomycetes</taxon>
        <taxon>Micromonosporales</taxon>
        <taxon>Micromonosporaceae</taxon>
        <taxon>Actinoplanes</taxon>
    </lineage>
</organism>
<keyword evidence="2" id="KW-0378">Hydrolase</keyword>
<dbReference type="PANTHER" id="PTHR36492">
    <property type="match status" value="1"/>
</dbReference>
<dbReference type="Gene3D" id="3.60.21.10">
    <property type="match status" value="1"/>
</dbReference>
<name>A0ABV8IZB0_9ACTN</name>
<dbReference type="SUPFAM" id="SSF56300">
    <property type="entry name" value="Metallo-dependent phosphatases"/>
    <property type="match status" value="1"/>
</dbReference>
<dbReference type="InterPro" id="IPR052963">
    <property type="entry name" value="Pantetheine_PDE"/>
</dbReference>
<dbReference type="CDD" id="cd00838">
    <property type="entry name" value="MPP_superfamily"/>
    <property type="match status" value="1"/>
</dbReference>
<gene>
    <name evidence="2" type="ORF">ACFO0C_32320</name>
</gene>
<evidence type="ECO:0000259" key="1">
    <source>
        <dbReference type="Pfam" id="PF00149"/>
    </source>
</evidence>
<evidence type="ECO:0000313" key="3">
    <source>
        <dbReference type="Proteomes" id="UP001595867"/>
    </source>
</evidence>
<comment type="caution">
    <text evidence="2">The sequence shown here is derived from an EMBL/GenBank/DDBJ whole genome shotgun (WGS) entry which is preliminary data.</text>
</comment>
<dbReference type="Pfam" id="PF00149">
    <property type="entry name" value="Metallophos"/>
    <property type="match status" value="1"/>
</dbReference>
<sequence>MIPSLFAVSDLHVSYAENRKVVDRLRPRSDGDWLIVAGDVGEVFGDIERTLRQLRDRFAAVVWVPGNHELWTHASDPVLLRGAERYDALVRMCRDIGVLTPEDDYPVWAGADGPVVVAPLFLLYDYSFHAPGTSTKEDSLRRAYDVGVVCTDEMLLHPDPYPDRDSWCRARVAGTERRLAAIDSTLPTVLINHWPLVRQPTDQMWYPEFAQWCGTTLTADWHVRFRTVAAVYGHLHIPRTTHYDGIRFEEVSLGYPREWGRRGGEPQPMRLILAGAA</sequence>
<reference evidence="3" key="1">
    <citation type="journal article" date="2019" name="Int. J. Syst. Evol. Microbiol.">
        <title>The Global Catalogue of Microorganisms (GCM) 10K type strain sequencing project: providing services to taxonomists for standard genome sequencing and annotation.</title>
        <authorList>
            <consortium name="The Broad Institute Genomics Platform"/>
            <consortium name="The Broad Institute Genome Sequencing Center for Infectious Disease"/>
            <person name="Wu L."/>
            <person name="Ma J."/>
        </authorList>
    </citation>
    <scope>NUCLEOTIDE SEQUENCE [LARGE SCALE GENOMIC DNA]</scope>
    <source>
        <strain evidence="3">TBRC 5832</strain>
    </source>
</reference>
<protein>
    <submittedName>
        <fullName evidence="2">Metallophosphoesterase family protein</fullName>
        <ecNumber evidence="2">3.1.-.-</ecNumber>
    </submittedName>
</protein>
<dbReference type="GO" id="GO:0016787">
    <property type="term" value="F:hydrolase activity"/>
    <property type="evidence" value="ECO:0007669"/>
    <property type="project" value="UniProtKB-KW"/>
</dbReference>
<dbReference type="PANTHER" id="PTHR36492:SF2">
    <property type="entry name" value="[ACYL-CARRIER-PROTEIN] PHOSPHODIESTERASE PPTH"/>
    <property type="match status" value="1"/>
</dbReference>
<accession>A0ABV8IZB0</accession>
<dbReference type="RefSeq" id="WP_378070530.1">
    <property type="nucleotide sequence ID" value="NZ_JBHSBL010000021.1"/>
</dbReference>
<dbReference type="Proteomes" id="UP001595867">
    <property type="component" value="Unassembled WGS sequence"/>
</dbReference>
<feature type="domain" description="Calcineurin-like phosphoesterase" evidence="1">
    <location>
        <begin position="7"/>
        <end position="238"/>
    </location>
</feature>
<dbReference type="EC" id="3.1.-.-" evidence="2"/>
<dbReference type="InterPro" id="IPR004843">
    <property type="entry name" value="Calcineurin-like_PHP"/>
</dbReference>
<proteinExistence type="predicted"/>
<keyword evidence="3" id="KW-1185">Reference proteome</keyword>